<dbReference type="InterPro" id="IPR032675">
    <property type="entry name" value="LRR_dom_sf"/>
</dbReference>
<sequence>MASKIFMGDMSLLENILKNLNNDFYSLYSCAVVSRHWCKVSIPILWQDPFSFEPNSLFIFKYFSSLGEDEKFVLKELGTYEDEFFSKTLFDYARFLKVLDLFRLNVKARDLRYQLGVNSYRIMNWLIKIFIESGATLHKLDLYCYFYSDDLDWMSFYSLLEQIDQFFLQLQDLSLRAISTYSSENAIKFLISLTKKTTKISTLNLSDFNSNSDPQILQALINLIKSQEQIKRFSIFGESSTEFHGVISSLECQTNSLQEVIIESCDYSEEFEVLRNCKNLEILRMRDSNYPELLNLLNCEINTLEIEDSEIEASIIVQTLEKSGLSLQQLKLKSNVKIMDESLLLKAFKEDSLLLEAIKSFCPNITYLNITYTKISTHLVDLISNLQKLQFLTLQYNVDMDYMPEKDPMIRVKQFAKILPLTLQYLDLSESTWLNPYIDILLNYCDAPLKKLLIDDLNNEKSAKALIEFCIRKRTLNYVTLRRWYNLDDHNFSKTVEAYVTLTPFERIVVDC</sequence>
<dbReference type="Proteomes" id="UP000439903">
    <property type="component" value="Unassembled WGS sequence"/>
</dbReference>
<evidence type="ECO:0008006" key="3">
    <source>
        <dbReference type="Google" id="ProtNLM"/>
    </source>
</evidence>
<dbReference type="Gene3D" id="3.80.10.10">
    <property type="entry name" value="Ribonuclease Inhibitor"/>
    <property type="match status" value="1"/>
</dbReference>
<organism evidence="1 2">
    <name type="scientific">Gigaspora margarita</name>
    <dbReference type="NCBI Taxonomy" id="4874"/>
    <lineage>
        <taxon>Eukaryota</taxon>
        <taxon>Fungi</taxon>
        <taxon>Fungi incertae sedis</taxon>
        <taxon>Mucoromycota</taxon>
        <taxon>Glomeromycotina</taxon>
        <taxon>Glomeromycetes</taxon>
        <taxon>Diversisporales</taxon>
        <taxon>Gigasporaceae</taxon>
        <taxon>Gigaspora</taxon>
    </lineage>
</organism>
<name>A0A8H4B5G9_GIGMA</name>
<accession>A0A8H4B5G9</accession>
<comment type="caution">
    <text evidence="1">The sequence shown here is derived from an EMBL/GenBank/DDBJ whole genome shotgun (WGS) entry which is preliminary data.</text>
</comment>
<dbReference type="SUPFAM" id="SSF52047">
    <property type="entry name" value="RNI-like"/>
    <property type="match status" value="1"/>
</dbReference>
<dbReference type="OrthoDB" id="2788229at2759"/>
<dbReference type="EMBL" id="WTPW01000002">
    <property type="protein sequence ID" value="KAF0562292.1"/>
    <property type="molecule type" value="Genomic_DNA"/>
</dbReference>
<gene>
    <name evidence="1" type="ORF">F8M41_000065</name>
</gene>
<dbReference type="InterPro" id="IPR036047">
    <property type="entry name" value="F-box-like_dom_sf"/>
</dbReference>
<keyword evidence="2" id="KW-1185">Reference proteome</keyword>
<dbReference type="AlphaFoldDB" id="A0A8H4B5G9"/>
<protein>
    <recommendedName>
        <fullName evidence="3">F-box domain-containing protein</fullName>
    </recommendedName>
</protein>
<evidence type="ECO:0000313" key="2">
    <source>
        <dbReference type="Proteomes" id="UP000439903"/>
    </source>
</evidence>
<evidence type="ECO:0000313" key="1">
    <source>
        <dbReference type="EMBL" id="KAF0562292.1"/>
    </source>
</evidence>
<dbReference type="SUPFAM" id="SSF81383">
    <property type="entry name" value="F-box domain"/>
    <property type="match status" value="1"/>
</dbReference>
<reference evidence="1 2" key="1">
    <citation type="journal article" date="2019" name="Environ. Microbiol.">
        <title>At the nexus of three kingdoms: the genome of the mycorrhizal fungus Gigaspora margarita provides insights into plant, endobacterial and fungal interactions.</title>
        <authorList>
            <person name="Venice F."/>
            <person name="Ghignone S."/>
            <person name="Salvioli di Fossalunga A."/>
            <person name="Amselem J."/>
            <person name="Novero M."/>
            <person name="Xianan X."/>
            <person name="Sedzielewska Toro K."/>
            <person name="Morin E."/>
            <person name="Lipzen A."/>
            <person name="Grigoriev I.V."/>
            <person name="Henrissat B."/>
            <person name="Martin F.M."/>
            <person name="Bonfante P."/>
        </authorList>
    </citation>
    <scope>NUCLEOTIDE SEQUENCE [LARGE SCALE GENOMIC DNA]</scope>
    <source>
        <strain evidence="1 2">BEG34</strain>
    </source>
</reference>
<proteinExistence type="predicted"/>